<evidence type="ECO:0000256" key="13">
    <source>
        <dbReference type="ARBA" id="ARBA00023295"/>
    </source>
</evidence>
<evidence type="ECO:0000256" key="4">
    <source>
        <dbReference type="ARBA" id="ARBA00022723"/>
    </source>
</evidence>
<dbReference type="Gene3D" id="3.20.190.10">
    <property type="entry name" value="MutM-like, N-terminal"/>
    <property type="match status" value="1"/>
</dbReference>
<dbReference type="CDD" id="cd08966">
    <property type="entry name" value="EcFpg-like_N"/>
    <property type="match status" value="1"/>
</dbReference>
<reference evidence="19" key="1">
    <citation type="journal article" date="2019" name="Int. J. Syst. Evol. Microbiol.">
        <title>The Global Catalogue of Microorganisms (GCM) 10K type strain sequencing project: providing services to taxonomists for standard genome sequencing and annotation.</title>
        <authorList>
            <consortium name="The Broad Institute Genomics Platform"/>
            <consortium name="The Broad Institute Genome Sequencing Center for Infectious Disease"/>
            <person name="Wu L."/>
            <person name="Ma J."/>
        </authorList>
    </citation>
    <scope>NUCLEOTIDE SEQUENCE [LARGE SCALE GENOMIC DNA]</scope>
    <source>
        <strain evidence="19">CCM 8749</strain>
    </source>
</reference>
<feature type="active site" description="Proton donor" evidence="15">
    <location>
        <position position="3"/>
    </location>
</feature>
<accession>A0ABW1IIT4</accession>
<dbReference type="SUPFAM" id="SSF46946">
    <property type="entry name" value="S13-like H2TH domain"/>
    <property type="match status" value="1"/>
</dbReference>
<evidence type="ECO:0000256" key="11">
    <source>
        <dbReference type="ARBA" id="ARBA00023239"/>
    </source>
</evidence>
<comment type="catalytic activity">
    <reaction evidence="14 15">
        <text>2'-deoxyribonucleotide-(2'-deoxyribose 5'-phosphate)-2'-deoxyribonucleotide-DNA = a 3'-end 2'-deoxyribonucleotide-(2,3-dehydro-2,3-deoxyribose 5'-phosphate)-DNA + a 5'-end 5'-phospho-2'-deoxyribonucleoside-DNA + H(+)</text>
        <dbReference type="Rhea" id="RHEA:66592"/>
        <dbReference type="Rhea" id="RHEA-COMP:13180"/>
        <dbReference type="Rhea" id="RHEA-COMP:16897"/>
        <dbReference type="Rhea" id="RHEA-COMP:17067"/>
        <dbReference type="ChEBI" id="CHEBI:15378"/>
        <dbReference type="ChEBI" id="CHEBI:136412"/>
        <dbReference type="ChEBI" id="CHEBI:157695"/>
        <dbReference type="ChEBI" id="CHEBI:167181"/>
        <dbReference type="EC" id="4.2.99.18"/>
    </reaction>
</comment>
<keyword evidence="19" id="KW-1185">Reference proteome</keyword>
<dbReference type="SMART" id="SM01232">
    <property type="entry name" value="H2TH"/>
    <property type="match status" value="1"/>
</dbReference>
<dbReference type="PROSITE" id="PS01242">
    <property type="entry name" value="ZF_FPG_1"/>
    <property type="match status" value="1"/>
</dbReference>
<keyword evidence="7 15" id="KW-0378">Hydrolase</keyword>
<dbReference type="Pfam" id="PF06831">
    <property type="entry name" value="H2TH"/>
    <property type="match status" value="1"/>
</dbReference>
<sequence>MPELPEVETVKRTLNQLVIGKRIERVSVHLARIIQRPEEPQEFSILLEGQTIHLVERRGKFLRFVMDDLVMVSHLRMEGRYGVYSSSEPVEPHTHVIFHFTDGTELRYKDVRQFGTMHLFKKGEEWNAPPLNKLGIEPLDEGFTFEAFRSALNGKKSKIKPLLLNQVYVVGLGNIYVDEALFEAGIHPEREADSLSSKELKRLHAAIVQTLKEAVDQGGSSIKSYVNGQGEMGMFQQQLKVYGRKQEPCLRCGQPIAKSVVGGRGTHFCSKCQPLKKRRESKVK</sequence>
<dbReference type="InterPro" id="IPR010979">
    <property type="entry name" value="Ribosomal_uS13-like_H2TH"/>
</dbReference>
<feature type="active site" description="Proton donor; for beta-elimination activity" evidence="15">
    <location>
        <position position="60"/>
    </location>
</feature>
<evidence type="ECO:0000256" key="6">
    <source>
        <dbReference type="ARBA" id="ARBA00022771"/>
    </source>
</evidence>
<keyword evidence="12 15" id="KW-0511">Multifunctional enzyme</keyword>
<feature type="domain" description="FPG-type" evidence="16">
    <location>
        <begin position="240"/>
        <end position="274"/>
    </location>
</feature>
<dbReference type="InterPro" id="IPR015887">
    <property type="entry name" value="DNA_glyclase_Znf_dom_DNA_BS"/>
</dbReference>
<feature type="domain" description="Formamidopyrimidine-DNA glycosylase catalytic" evidence="17">
    <location>
        <begin position="2"/>
        <end position="115"/>
    </location>
</feature>
<keyword evidence="13 15" id="KW-0326">Glycosidase</keyword>
<feature type="binding site" evidence="15">
    <location>
        <position position="93"/>
    </location>
    <ligand>
        <name>DNA</name>
        <dbReference type="ChEBI" id="CHEBI:16991"/>
    </ligand>
</feature>
<dbReference type="HAMAP" id="MF_00103">
    <property type="entry name" value="Fapy_DNA_glycosyl"/>
    <property type="match status" value="1"/>
</dbReference>
<keyword evidence="4 15" id="KW-0479">Metal-binding</keyword>
<evidence type="ECO:0000313" key="19">
    <source>
        <dbReference type="Proteomes" id="UP001596250"/>
    </source>
</evidence>
<evidence type="ECO:0000256" key="15">
    <source>
        <dbReference type="HAMAP-Rule" id="MF_00103"/>
    </source>
</evidence>
<keyword evidence="5 15" id="KW-0227">DNA damage</keyword>
<evidence type="ECO:0000256" key="9">
    <source>
        <dbReference type="ARBA" id="ARBA00023125"/>
    </source>
</evidence>
<evidence type="ECO:0000256" key="12">
    <source>
        <dbReference type="ARBA" id="ARBA00023268"/>
    </source>
</evidence>
<evidence type="ECO:0000256" key="14">
    <source>
        <dbReference type="ARBA" id="ARBA00044632"/>
    </source>
</evidence>
<dbReference type="RefSeq" id="WP_379891547.1">
    <property type="nucleotide sequence ID" value="NZ_CBCSCT010000084.1"/>
</dbReference>
<evidence type="ECO:0000256" key="3">
    <source>
        <dbReference type="ARBA" id="ARBA00011245"/>
    </source>
</evidence>
<dbReference type="InterPro" id="IPR035937">
    <property type="entry name" value="FPG_N"/>
</dbReference>
<protein>
    <recommendedName>
        <fullName evidence="15">Formamidopyrimidine-DNA glycosylase</fullName>
        <shortName evidence="15">Fapy-DNA glycosylase</shortName>
        <ecNumber evidence="15">3.2.2.23</ecNumber>
    </recommendedName>
    <alternativeName>
        <fullName evidence="15">DNA-(apurinic or apyrimidinic site) lyase MutM</fullName>
        <shortName evidence="15">AP lyase MutM</shortName>
        <ecNumber evidence="15">4.2.99.18</ecNumber>
    </alternativeName>
</protein>
<dbReference type="PANTHER" id="PTHR22993:SF9">
    <property type="entry name" value="FORMAMIDOPYRIMIDINE-DNA GLYCOSYLASE"/>
    <property type="match status" value="1"/>
</dbReference>
<dbReference type="PROSITE" id="PS51066">
    <property type="entry name" value="ZF_FPG_2"/>
    <property type="match status" value="1"/>
</dbReference>
<dbReference type="SUPFAM" id="SSF57716">
    <property type="entry name" value="Glucocorticoid receptor-like (DNA-binding domain)"/>
    <property type="match status" value="1"/>
</dbReference>
<evidence type="ECO:0000259" key="17">
    <source>
        <dbReference type="PROSITE" id="PS51068"/>
    </source>
</evidence>
<dbReference type="EC" id="3.2.2.23" evidence="15"/>
<dbReference type="Pfam" id="PF01149">
    <property type="entry name" value="Fapy_DNA_glyco"/>
    <property type="match status" value="1"/>
</dbReference>
<name>A0ABW1IIT4_9BACL</name>
<keyword evidence="9 15" id="KW-0238">DNA-binding</keyword>
<dbReference type="NCBIfam" id="TIGR00577">
    <property type="entry name" value="fpg"/>
    <property type="match status" value="1"/>
</dbReference>
<dbReference type="Gene3D" id="1.10.8.50">
    <property type="match status" value="1"/>
</dbReference>
<dbReference type="PANTHER" id="PTHR22993">
    <property type="entry name" value="FORMAMIDOPYRIMIDINE-DNA GLYCOSYLASE"/>
    <property type="match status" value="1"/>
</dbReference>
<evidence type="ECO:0000256" key="7">
    <source>
        <dbReference type="ARBA" id="ARBA00022801"/>
    </source>
</evidence>
<gene>
    <name evidence="15 18" type="primary">mutM</name>
    <name evidence="15" type="synonym">fpg</name>
    <name evidence="18" type="ORF">ACFPXP_00925</name>
</gene>
<dbReference type="SUPFAM" id="SSF81624">
    <property type="entry name" value="N-terminal domain of MutM-like DNA repair proteins"/>
    <property type="match status" value="1"/>
</dbReference>
<comment type="caution">
    <text evidence="18">The sequence shown here is derived from an EMBL/GenBank/DDBJ whole genome shotgun (WGS) entry which is preliminary data.</text>
</comment>
<dbReference type="InterPro" id="IPR012319">
    <property type="entry name" value="FPG_cat"/>
</dbReference>
<dbReference type="InterPro" id="IPR020629">
    <property type="entry name" value="FPG_Glyclase"/>
</dbReference>
<feature type="binding site" evidence="15">
    <location>
        <position position="155"/>
    </location>
    <ligand>
        <name>DNA</name>
        <dbReference type="ChEBI" id="CHEBI:16991"/>
    </ligand>
</feature>
<feature type="binding site" evidence="15">
    <location>
        <position position="112"/>
    </location>
    <ligand>
        <name>DNA</name>
        <dbReference type="ChEBI" id="CHEBI:16991"/>
    </ligand>
</feature>
<dbReference type="PROSITE" id="PS51068">
    <property type="entry name" value="FPG_CAT"/>
    <property type="match status" value="1"/>
</dbReference>
<comment type="subunit">
    <text evidence="3 15">Monomer.</text>
</comment>
<evidence type="ECO:0000256" key="1">
    <source>
        <dbReference type="ARBA" id="ARBA00001668"/>
    </source>
</evidence>
<comment type="cofactor">
    <cofactor evidence="15">
        <name>Zn(2+)</name>
        <dbReference type="ChEBI" id="CHEBI:29105"/>
    </cofactor>
    <text evidence="15">Binds 1 zinc ion per subunit.</text>
</comment>
<evidence type="ECO:0000256" key="8">
    <source>
        <dbReference type="ARBA" id="ARBA00022833"/>
    </source>
</evidence>
<comment type="function">
    <text evidence="15">Involved in base excision repair of DNA damaged by oxidation or by mutagenic agents. Acts as DNA glycosylase that recognizes and removes damaged bases. Has a preference for oxidized purines, such as 7,8-dihydro-8-oxoguanine (8-oxoG). Has AP (apurinic/apyrimidinic) lyase activity and introduces nicks in the DNA strand. Cleaves the DNA backbone by beta-delta elimination to generate a single-strand break at the site of the removed base with both 3'- and 5'-phosphates.</text>
</comment>
<dbReference type="EMBL" id="JBHSQV010000005">
    <property type="protein sequence ID" value="MFC5985067.1"/>
    <property type="molecule type" value="Genomic_DNA"/>
</dbReference>
<evidence type="ECO:0000259" key="16">
    <source>
        <dbReference type="PROSITE" id="PS51066"/>
    </source>
</evidence>
<keyword evidence="8 15" id="KW-0862">Zinc</keyword>
<feature type="active site" description="Proton donor; for delta-elimination activity" evidence="15">
    <location>
        <position position="264"/>
    </location>
</feature>
<dbReference type="InterPro" id="IPR000214">
    <property type="entry name" value="Znf_DNA_glyclase/AP_lyase"/>
</dbReference>
<dbReference type="NCBIfam" id="NF002211">
    <property type="entry name" value="PRK01103.1"/>
    <property type="match status" value="1"/>
</dbReference>
<evidence type="ECO:0000256" key="2">
    <source>
        <dbReference type="ARBA" id="ARBA00009409"/>
    </source>
</evidence>
<keyword evidence="11 15" id="KW-0456">Lyase</keyword>
<evidence type="ECO:0000256" key="10">
    <source>
        <dbReference type="ARBA" id="ARBA00023204"/>
    </source>
</evidence>
<proteinExistence type="inferred from homology"/>
<dbReference type="Pfam" id="PF06827">
    <property type="entry name" value="zf-FPG_IleRS"/>
    <property type="match status" value="1"/>
</dbReference>
<dbReference type="InterPro" id="IPR015886">
    <property type="entry name" value="H2TH_FPG"/>
</dbReference>
<dbReference type="InterPro" id="IPR010663">
    <property type="entry name" value="Znf_FPG/IleRS"/>
</dbReference>
<comment type="similarity">
    <text evidence="2 15">Belongs to the FPG family.</text>
</comment>
<dbReference type="EC" id="4.2.99.18" evidence="15"/>
<comment type="catalytic activity">
    <reaction evidence="1 15">
        <text>Hydrolysis of DNA containing ring-opened 7-methylguanine residues, releasing 2,6-diamino-4-hydroxy-5-(N-methyl)formamidopyrimidine.</text>
        <dbReference type="EC" id="3.2.2.23"/>
    </reaction>
</comment>
<evidence type="ECO:0000256" key="5">
    <source>
        <dbReference type="ARBA" id="ARBA00022763"/>
    </source>
</evidence>
<evidence type="ECO:0000313" key="18">
    <source>
        <dbReference type="EMBL" id="MFC5985067.1"/>
    </source>
</evidence>
<organism evidence="18 19">
    <name type="scientific">Marinicrinis lubricantis</name>
    <dbReference type="NCBI Taxonomy" id="2086470"/>
    <lineage>
        <taxon>Bacteria</taxon>
        <taxon>Bacillati</taxon>
        <taxon>Bacillota</taxon>
        <taxon>Bacilli</taxon>
        <taxon>Bacillales</taxon>
        <taxon>Paenibacillaceae</taxon>
    </lineage>
</organism>
<dbReference type="SMART" id="SM00898">
    <property type="entry name" value="Fapy_DNA_glyco"/>
    <property type="match status" value="1"/>
</dbReference>
<keyword evidence="10 15" id="KW-0234">DNA repair</keyword>
<keyword evidence="6 15" id="KW-0863">Zinc-finger</keyword>
<feature type="active site" description="Schiff-base intermediate with DNA" evidence="15">
    <location>
        <position position="2"/>
    </location>
</feature>
<dbReference type="GO" id="GO:0008534">
    <property type="term" value="F:oxidized purine nucleobase lesion DNA N-glycosylase activity"/>
    <property type="evidence" value="ECO:0007669"/>
    <property type="project" value="UniProtKB-EC"/>
</dbReference>
<dbReference type="Proteomes" id="UP001596250">
    <property type="component" value="Unassembled WGS sequence"/>
</dbReference>